<feature type="domain" description="Bet v I/Major latex protein" evidence="1">
    <location>
        <begin position="5"/>
        <end position="156"/>
    </location>
</feature>
<proteinExistence type="predicted"/>
<keyword evidence="3" id="KW-1185">Reference proteome</keyword>
<comment type="caution">
    <text evidence="2">The sequence shown here is derived from an EMBL/GenBank/DDBJ whole genome shotgun (WGS) entry which is preliminary data.</text>
</comment>
<name>A0AAV5LPH3_9ROSI</name>
<evidence type="ECO:0000313" key="2">
    <source>
        <dbReference type="EMBL" id="GKV38621.1"/>
    </source>
</evidence>
<dbReference type="SUPFAM" id="SSF55961">
    <property type="entry name" value="Bet v1-like"/>
    <property type="match status" value="1"/>
</dbReference>
<dbReference type="SMART" id="SM01037">
    <property type="entry name" value="Bet_v_1"/>
    <property type="match status" value="1"/>
</dbReference>
<dbReference type="PANTHER" id="PTHR31907">
    <property type="entry name" value="MLP-LIKE PROTEIN 423"/>
    <property type="match status" value="1"/>
</dbReference>
<dbReference type="Proteomes" id="UP001054252">
    <property type="component" value="Unassembled WGS sequence"/>
</dbReference>
<dbReference type="InterPro" id="IPR051761">
    <property type="entry name" value="MLP-like_ligand-binding"/>
</dbReference>
<reference evidence="2 3" key="1">
    <citation type="journal article" date="2021" name="Commun. Biol.">
        <title>The genome of Shorea leprosula (Dipterocarpaceae) highlights the ecological relevance of drought in aseasonal tropical rainforests.</title>
        <authorList>
            <person name="Ng K.K.S."/>
            <person name="Kobayashi M.J."/>
            <person name="Fawcett J.A."/>
            <person name="Hatakeyama M."/>
            <person name="Paape T."/>
            <person name="Ng C.H."/>
            <person name="Ang C.C."/>
            <person name="Tnah L.H."/>
            <person name="Lee C.T."/>
            <person name="Nishiyama T."/>
            <person name="Sese J."/>
            <person name="O'Brien M.J."/>
            <person name="Copetti D."/>
            <person name="Mohd Noor M.I."/>
            <person name="Ong R.C."/>
            <person name="Putra M."/>
            <person name="Sireger I.Z."/>
            <person name="Indrioko S."/>
            <person name="Kosugi Y."/>
            <person name="Izuno A."/>
            <person name="Isagi Y."/>
            <person name="Lee S.L."/>
            <person name="Shimizu K.K."/>
        </authorList>
    </citation>
    <scope>NUCLEOTIDE SEQUENCE [LARGE SCALE GENOMIC DNA]</scope>
    <source>
        <strain evidence="2">214</strain>
    </source>
</reference>
<evidence type="ECO:0000259" key="1">
    <source>
        <dbReference type="SMART" id="SM01037"/>
    </source>
</evidence>
<sequence length="156" mass="17992">MAQLSLQEKLKFDAEYKVPVDKIHEFWSSSLGHIPKFCRDTFHNIELVQGRWGNEGCIHKWTYSLDGKVLTCNSMTETLDYKKKYITFNVIGGDLLEPYYKSFKFVVQFTPKDDGGSLGNWTLVYEKLNENVPDPISLREACIQLNKAIDAYLNQA</sequence>
<evidence type="ECO:0000313" key="3">
    <source>
        <dbReference type="Proteomes" id="UP001054252"/>
    </source>
</evidence>
<protein>
    <recommendedName>
        <fullName evidence="1">Bet v I/Major latex protein domain-containing protein</fullName>
    </recommendedName>
</protein>
<dbReference type="EMBL" id="BPVZ01000129">
    <property type="protein sequence ID" value="GKV38621.1"/>
    <property type="molecule type" value="Genomic_DNA"/>
</dbReference>
<dbReference type="InterPro" id="IPR000916">
    <property type="entry name" value="Bet_v_I/MLP"/>
</dbReference>
<organism evidence="2 3">
    <name type="scientific">Rubroshorea leprosula</name>
    <dbReference type="NCBI Taxonomy" id="152421"/>
    <lineage>
        <taxon>Eukaryota</taxon>
        <taxon>Viridiplantae</taxon>
        <taxon>Streptophyta</taxon>
        <taxon>Embryophyta</taxon>
        <taxon>Tracheophyta</taxon>
        <taxon>Spermatophyta</taxon>
        <taxon>Magnoliopsida</taxon>
        <taxon>eudicotyledons</taxon>
        <taxon>Gunneridae</taxon>
        <taxon>Pentapetalae</taxon>
        <taxon>rosids</taxon>
        <taxon>malvids</taxon>
        <taxon>Malvales</taxon>
        <taxon>Dipterocarpaceae</taxon>
        <taxon>Rubroshorea</taxon>
    </lineage>
</organism>
<dbReference type="GO" id="GO:0006952">
    <property type="term" value="P:defense response"/>
    <property type="evidence" value="ECO:0007669"/>
    <property type="project" value="InterPro"/>
</dbReference>
<accession>A0AAV5LPH3</accession>
<dbReference type="InterPro" id="IPR023393">
    <property type="entry name" value="START-like_dom_sf"/>
</dbReference>
<gene>
    <name evidence="2" type="ORF">SLEP1_g46510</name>
</gene>
<dbReference type="AlphaFoldDB" id="A0AAV5LPH3"/>
<dbReference type="CDD" id="cd07816">
    <property type="entry name" value="Bet_v1-like"/>
    <property type="match status" value="1"/>
</dbReference>
<dbReference type="Gene3D" id="3.30.530.20">
    <property type="match status" value="1"/>
</dbReference>
<dbReference type="Pfam" id="PF00407">
    <property type="entry name" value="Bet_v_1"/>
    <property type="match status" value="1"/>
</dbReference>